<reference evidence="2" key="1">
    <citation type="journal article" date="2020" name="New Phytol.">
        <title>Comparative genomics reveals dynamic genome evolution in host specialist ectomycorrhizal fungi.</title>
        <authorList>
            <person name="Lofgren L.A."/>
            <person name="Nguyen N.H."/>
            <person name="Vilgalys R."/>
            <person name="Ruytinx J."/>
            <person name="Liao H.L."/>
            <person name="Branco S."/>
            <person name="Kuo A."/>
            <person name="LaButti K."/>
            <person name="Lipzen A."/>
            <person name="Andreopoulos W."/>
            <person name="Pangilinan J."/>
            <person name="Riley R."/>
            <person name="Hundley H."/>
            <person name="Na H."/>
            <person name="Barry K."/>
            <person name="Grigoriev I.V."/>
            <person name="Stajich J.E."/>
            <person name="Kennedy P.G."/>
        </authorList>
    </citation>
    <scope>NUCLEOTIDE SEQUENCE</scope>
    <source>
        <strain evidence="2">MN1</strain>
    </source>
</reference>
<dbReference type="GeneID" id="64636605"/>
<organism evidence="2 3">
    <name type="scientific">Suillus subaureus</name>
    <dbReference type="NCBI Taxonomy" id="48587"/>
    <lineage>
        <taxon>Eukaryota</taxon>
        <taxon>Fungi</taxon>
        <taxon>Dikarya</taxon>
        <taxon>Basidiomycota</taxon>
        <taxon>Agaricomycotina</taxon>
        <taxon>Agaricomycetes</taxon>
        <taxon>Agaricomycetidae</taxon>
        <taxon>Boletales</taxon>
        <taxon>Suillineae</taxon>
        <taxon>Suillaceae</taxon>
        <taxon>Suillus</taxon>
    </lineage>
</organism>
<evidence type="ECO:0000313" key="3">
    <source>
        <dbReference type="Proteomes" id="UP000807769"/>
    </source>
</evidence>
<feature type="region of interest" description="Disordered" evidence="1">
    <location>
        <begin position="329"/>
        <end position="357"/>
    </location>
</feature>
<evidence type="ECO:0000256" key="1">
    <source>
        <dbReference type="SAM" id="MobiDB-lite"/>
    </source>
</evidence>
<protein>
    <submittedName>
        <fullName evidence="2">Uncharacterized protein</fullName>
    </submittedName>
</protein>
<keyword evidence="3" id="KW-1185">Reference proteome</keyword>
<dbReference type="RefSeq" id="XP_041193036.1">
    <property type="nucleotide sequence ID" value="XM_041342589.1"/>
</dbReference>
<proteinExistence type="predicted"/>
<evidence type="ECO:0000313" key="2">
    <source>
        <dbReference type="EMBL" id="KAG1816363.1"/>
    </source>
</evidence>
<dbReference type="EMBL" id="JABBWG010000016">
    <property type="protein sequence ID" value="KAG1816363.1"/>
    <property type="molecule type" value="Genomic_DNA"/>
</dbReference>
<gene>
    <name evidence="2" type="ORF">BJ212DRAFT_188843</name>
</gene>
<comment type="caution">
    <text evidence="2">The sequence shown here is derived from an EMBL/GenBank/DDBJ whole genome shotgun (WGS) entry which is preliminary data.</text>
</comment>
<dbReference type="OrthoDB" id="3012326at2759"/>
<dbReference type="Proteomes" id="UP000807769">
    <property type="component" value="Unassembled WGS sequence"/>
</dbReference>
<sequence length="357" mass="40581">MTENSADSTNPSAAKIDLQGLELAEYHFGPLLHLTRATQNAWTNYSINRLQTNQKYCTLVSDPGKGSGDGPKADEYDECSWLFDNAKASVSQIEKEMDLEHGTLQKCITIAGNEMLLDAGKGTKPRSVDMTVRIYSPSAPMHIDVHFQYYLRSRLSSAQWFYSLGFKIYRRPSATAGDVSVIKKDLKKVRPPYVHTRNGWQNLCWGFYDHYDDCYGQKEWRPVERGKVDLHEENVQDVHEVLFGELEKPADNDPEAMLAYRRSLVRGIRLLLAAVGISYDVACTDDEKDEPPRDLTLGGLCETWVGRRIRNVCGIRLVRDAQEEQLGVSLRRYEARGDDDDFDSEDDEDDDNSDFGF</sequence>
<accession>A0A9P7EB14</accession>
<dbReference type="AlphaFoldDB" id="A0A9P7EB14"/>
<feature type="compositionally biased region" description="Acidic residues" evidence="1">
    <location>
        <begin position="337"/>
        <end position="357"/>
    </location>
</feature>
<name>A0A9P7EB14_9AGAM</name>